<dbReference type="Gene3D" id="3.30.1140.32">
    <property type="entry name" value="Ribosomal protein S3, C-terminal domain"/>
    <property type="match status" value="1"/>
</dbReference>
<proteinExistence type="inferred from homology"/>
<gene>
    <name evidence="5" type="primary">rps3</name>
</gene>
<evidence type="ECO:0000256" key="1">
    <source>
        <dbReference type="ARBA" id="ARBA00010761"/>
    </source>
</evidence>
<dbReference type="GO" id="GO:0005840">
    <property type="term" value="C:ribosome"/>
    <property type="evidence" value="ECO:0007669"/>
    <property type="project" value="UniProtKB-KW"/>
</dbReference>
<reference evidence="4" key="2">
    <citation type="journal article" date="2017" name="J. Appl. Phycol.">
        <title>Phylogenetic relationship of Gracilaria changii with its congeners (Rhodophyta: Gracilariaceae) based on complete mitochondrial genome.</title>
        <authorList>
            <person name="Song S.-L."/>
            <person name="Yong H.-S."/>
            <person name="Lim P.-E."/>
            <person name="Phang S.-M."/>
        </authorList>
    </citation>
    <scope>NUCLEOTIDE SEQUENCE</scope>
    <source>
        <strain evidence="4">GC2</strain>
    </source>
</reference>
<dbReference type="EMBL" id="KX980031">
    <property type="protein sequence ID" value="ARJ60483.1"/>
    <property type="molecule type" value="Genomic_DNA"/>
</dbReference>
<keyword evidence="4" id="KW-0496">Mitochondrion</keyword>
<dbReference type="AlphaFoldDB" id="A0A1W6C6X2"/>
<reference evidence="5" key="1">
    <citation type="submission" date="2016-10" db="EMBL/GenBank/DDBJ databases">
        <title>Early insights into the genome sequencing of Gracilaria changii (Rhodophyta, Gracilariales).</title>
        <authorList>
            <person name="Ho C.-L."/>
        </authorList>
    </citation>
    <scope>NUCLEOTIDE SEQUENCE</scope>
</reference>
<evidence type="ECO:0000313" key="5">
    <source>
        <dbReference type="EMBL" id="ART65152.1"/>
    </source>
</evidence>
<protein>
    <submittedName>
        <fullName evidence="4">Ribosomal protein S3</fullName>
    </submittedName>
</protein>
<keyword evidence="2 4" id="KW-0689">Ribosomal protein</keyword>
<dbReference type="SUPFAM" id="SSF54821">
    <property type="entry name" value="Ribosomal protein S3 C-terminal domain"/>
    <property type="match status" value="1"/>
</dbReference>
<dbReference type="GO" id="GO:1990904">
    <property type="term" value="C:ribonucleoprotein complex"/>
    <property type="evidence" value="ECO:0007669"/>
    <property type="project" value="UniProtKB-KW"/>
</dbReference>
<comment type="similarity">
    <text evidence="1">Belongs to the universal ribosomal protein uS3 family.</text>
</comment>
<evidence type="ECO:0000256" key="3">
    <source>
        <dbReference type="ARBA" id="ARBA00023274"/>
    </source>
</evidence>
<evidence type="ECO:0000256" key="2">
    <source>
        <dbReference type="ARBA" id="ARBA00022980"/>
    </source>
</evidence>
<dbReference type="EMBL" id="KY009863">
    <property type="protein sequence ID" value="ART65152.1"/>
    <property type="molecule type" value="Genomic_DNA"/>
</dbReference>
<keyword evidence="3" id="KW-0687">Ribonucleoprotein</keyword>
<geneLocation type="mitochondrion" evidence="4"/>
<sequence length="238" mass="28681">MTRKTNPIGLRLGLTQVWDFTIQNYCKLNYYYNSWLLKQWQVNNIISKILKSSKFWVNDKEFWYLKNKLFLNIYITKEVSTPYADKYLLLIKELSKIILNWFSFKIYLRIYKRIDWTITSDLVSNYIVYLFEQDRSPSRILWQLCEFLKKNLYAKKVVYSTKGIRLIYLKGFKVKLVGRFDNTKSQMAKSIQQSSGSLSLISLKNQVEFIQKDLYTRLGSCGVQVWLFYEINWYLKNE</sequence>
<dbReference type="InterPro" id="IPR036419">
    <property type="entry name" value="Ribosomal_S3_C_sf"/>
</dbReference>
<organism evidence="4">
    <name type="scientific">Gracilaria firma</name>
    <dbReference type="NCBI Taxonomy" id="2510791"/>
    <lineage>
        <taxon>Eukaryota</taxon>
        <taxon>Rhodophyta</taxon>
        <taxon>Florideophyceae</taxon>
        <taxon>Rhodymeniophycidae</taxon>
        <taxon>Gracilariales</taxon>
        <taxon>Gracilariaceae</taxon>
        <taxon>Gracilaria</taxon>
    </lineage>
</organism>
<name>A0A1W6C6X2_9FLOR</name>
<evidence type="ECO:0000313" key="4">
    <source>
        <dbReference type="EMBL" id="ARJ60483.1"/>
    </source>
</evidence>
<accession>A0A1W6C6X2</accession>